<evidence type="ECO:0000313" key="4">
    <source>
        <dbReference type="EMBL" id="QYX79987.1"/>
    </source>
</evidence>
<keyword evidence="5" id="KW-1185">Reference proteome</keyword>
<dbReference type="PROSITE" id="PS51898">
    <property type="entry name" value="TYR_RECOMBINASE"/>
    <property type="match status" value="1"/>
</dbReference>
<dbReference type="PANTHER" id="PTHR30349">
    <property type="entry name" value="PHAGE INTEGRASE-RELATED"/>
    <property type="match status" value="1"/>
</dbReference>
<dbReference type="PANTHER" id="PTHR30349:SF64">
    <property type="entry name" value="PROPHAGE INTEGRASE INTD-RELATED"/>
    <property type="match status" value="1"/>
</dbReference>
<evidence type="ECO:0000256" key="2">
    <source>
        <dbReference type="SAM" id="MobiDB-lite"/>
    </source>
</evidence>
<dbReference type="Proteomes" id="UP000827138">
    <property type="component" value="Chromosome"/>
</dbReference>
<proteinExistence type="predicted"/>
<reference evidence="4 5" key="1">
    <citation type="submission" date="2021-08" db="EMBL/GenBank/DDBJ databases">
        <authorList>
            <person name="Ping M."/>
        </authorList>
    </citation>
    <scope>NUCLEOTIDE SEQUENCE [LARGE SCALE GENOMIC DNA]</scope>
    <source>
        <strain evidence="4 5">MG28</strain>
    </source>
</reference>
<dbReference type="InterPro" id="IPR011010">
    <property type="entry name" value="DNA_brk_join_enz"/>
</dbReference>
<evidence type="ECO:0000313" key="5">
    <source>
        <dbReference type="Proteomes" id="UP000827138"/>
    </source>
</evidence>
<dbReference type="EMBL" id="CP080647">
    <property type="protein sequence ID" value="QYX79987.1"/>
    <property type="molecule type" value="Genomic_DNA"/>
</dbReference>
<dbReference type="RefSeq" id="WP_220648737.1">
    <property type="nucleotide sequence ID" value="NZ_CP080647.1"/>
</dbReference>
<feature type="region of interest" description="Disordered" evidence="2">
    <location>
        <begin position="453"/>
        <end position="476"/>
    </location>
</feature>
<evidence type="ECO:0000259" key="3">
    <source>
        <dbReference type="PROSITE" id="PS51898"/>
    </source>
</evidence>
<feature type="domain" description="Tyr recombinase" evidence="3">
    <location>
        <begin position="234"/>
        <end position="449"/>
    </location>
</feature>
<protein>
    <submittedName>
        <fullName evidence="4">Tyrosine-type recombinase/integrase</fullName>
    </submittedName>
</protein>
<dbReference type="InterPro" id="IPR013762">
    <property type="entry name" value="Integrase-like_cat_sf"/>
</dbReference>
<evidence type="ECO:0000256" key="1">
    <source>
        <dbReference type="ARBA" id="ARBA00023172"/>
    </source>
</evidence>
<dbReference type="SUPFAM" id="SSF56349">
    <property type="entry name" value="DNA breaking-rejoining enzymes"/>
    <property type="match status" value="1"/>
</dbReference>
<keyword evidence="1" id="KW-0233">DNA recombination</keyword>
<dbReference type="InterPro" id="IPR002104">
    <property type="entry name" value="Integrase_catalytic"/>
</dbReference>
<gene>
    <name evidence="4" type="ORF">K1J60_28770</name>
</gene>
<accession>A0ABX8XW30</accession>
<dbReference type="InterPro" id="IPR050090">
    <property type="entry name" value="Tyrosine_recombinase_XerCD"/>
</dbReference>
<dbReference type="Gene3D" id="1.10.443.10">
    <property type="entry name" value="Intergrase catalytic core"/>
    <property type="match status" value="1"/>
</dbReference>
<sequence>METTYDVKVYNILTYKGSRKTTYTVRWVVAGKRWREPFDKKALAEGFRSGLIQATGKGEAFVIATGLPVSHRSKAADVTWYAFALEYVDARWPQLSGNSRKNIAKTLTTTTLALLRARPTQFDPVAVRTALREWAFNANRRAEAPRDVVTILRWIERNSLPVAAWEDPAKADAVLQALDTRLDGKQAAAWSRKRHRRILNVVMKYAIRRGVLRDNPLPKGKDATAVTRTSNAVDKRCLLNADQAAALLGHIRKRSRGGKRLHAFFATLYYCGPRPEEAVAMRVADVRLPDSDAADQWCELVIHTATPEVGKQWTDTGEIHERRDLKGRAEGDTRTVPGHPALTRILRQHIEDEQLKPGDLLFPGENGGILAGSVIRRAWRGARQAVLPPHVFDSPTGRRVYDNRHTRLTKWLNDGIPPAQVAEWAGNSVPVLLATYARCVDGQLPDLKRRLEAAGDLPEPAEEQRADSLGATRISP</sequence>
<organism evidence="4 5">
    <name type="scientific">Streptomyces akebiae</name>
    <dbReference type="NCBI Taxonomy" id="2865673"/>
    <lineage>
        <taxon>Bacteria</taxon>
        <taxon>Bacillati</taxon>
        <taxon>Actinomycetota</taxon>
        <taxon>Actinomycetes</taxon>
        <taxon>Kitasatosporales</taxon>
        <taxon>Streptomycetaceae</taxon>
        <taxon>Streptomyces</taxon>
    </lineage>
</organism>
<name>A0ABX8XW30_9ACTN</name>